<evidence type="ECO:0000313" key="2">
    <source>
        <dbReference type="EMBL" id="KIQ63112.1"/>
    </source>
</evidence>
<dbReference type="AlphaFoldDB" id="A0A0D0PRT6"/>
<organism evidence="2 3">
    <name type="scientific">Kitasatospora griseola</name>
    <name type="common">Streptomyces griseolosporeus</name>
    <dbReference type="NCBI Taxonomy" id="2064"/>
    <lineage>
        <taxon>Bacteria</taxon>
        <taxon>Bacillati</taxon>
        <taxon>Actinomycetota</taxon>
        <taxon>Actinomycetes</taxon>
        <taxon>Kitasatosporales</taxon>
        <taxon>Streptomycetaceae</taxon>
        <taxon>Kitasatospora</taxon>
    </lineage>
</organism>
<reference evidence="2 3" key="1">
    <citation type="submission" date="2015-02" db="EMBL/GenBank/DDBJ databases">
        <title>Draft genome sequence of Kitasatospora griseola MF730-N6, a bafilomycin, terpentecin and satosporin producer.</title>
        <authorList>
            <person name="Arens J.C."/>
            <person name="Haltli B."/>
            <person name="Kerr R.G."/>
        </authorList>
    </citation>
    <scope>NUCLEOTIDE SEQUENCE [LARGE SCALE GENOMIC DNA]</scope>
    <source>
        <strain evidence="2 3">MF730-N6</strain>
    </source>
</reference>
<feature type="compositionally biased region" description="Basic and acidic residues" evidence="1">
    <location>
        <begin position="1"/>
        <end position="17"/>
    </location>
</feature>
<evidence type="ECO:0000313" key="3">
    <source>
        <dbReference type="Proteomes" id="UP000032066"/>
    </source>
</evidence>
<evidence type="ECO:0000256" key="1">
    <source>
        <dbReference type="SAM" id="MobiDB-lite"/>
    </source>
</evidence>
<dbReference type="Proteomes" id="UP000032066">
    <property type="component" value="Unassembled WGS sequence"/>
</dbReference>
<dbReference type="EMBL" id="JXZB01000004">
    <property type="protein sequence ID" value="KIQ63112.1"/>
    <property type="molecule type" value="Genomic_DNA"/>
</dbReference>
<feature type="region of interest" description="Disordered" evidence="1">
    <location>
        <begin position="78"/>
        <end position="103"/>
    </location>
</feature>
<dbReference type="OrthoDB" id="9975609at2"/>
<comment type="caution">
    <text evidence="2">The sequence shown here is derived from an EMBL/GenBank/DDBJ whole genome shotgun (WGS) entry which is preliminary data.</text>
</comment>
<sequence>MDRSEIARHLNHARAEVEAEAAANARKQGTETPQPAADLSALRQQIGAKFSIPEALRDRLNGTNADELTADAQKLAENFRPNLRTRPYPLVKTGGPAERDLSNGEIDPVKLAARILQRRMAG</sequence>
<protein>
    <submittedName>
        <fullName evidence="2">Uncharacterized protein</fullName>
    </submittedName>
</protein>
<keyword evidence="3" id="KW-1185">Reference proteome</keyword>
<name>A0A0D0PRT6_KITGR</name>
<gene>
    <name evidence="2" type="ORF">TR51_30480</name>
</gene>
<dbReference type="PATRIC" id="fig|2064.6.peg.6472"/>
<proteinExistence type="predicted"/>
<accession>A0A0D0PRT6</accession>
<feature type="region of interest" description="Disordered" evidence="1">
    <location>
        <begin position="1"/>
        <end position="36"/>
    </location>
</feature>
<dbReference type="RefSeq" id="WP_043915462.1">
    <property type="nucleotide sequence ID" value="NZ_JXZB01000004.1"/>
</dbReference>